<evidence type="ECO:0000256" key="2">
    <source>
        <dbReference type="ARBA" id="ARBA00006855"/>
    </source>
</evidence>
<evidence type="ECO:0000256" key="10">
    <source>
        <dbReference type="ARBA" id="ARBA00048473"/>
    </source>
</evidence>
<feature type="transmembrane region" description="Helical" evidence="11">
    <location>
        <begin position="47"/>
        <end position="69"/>
    </location>
</feature>
<keyword evidence="7 11" id="KW-1133">Transmembrane helix</keyword>
<evidence type="ECO:0000313" key="13">
    <source>
        <dbReference type="Proteomes" id="UP000235672"/>
    </source>
</evidence>
<feature type="transmembrane region" description="Helical" evidence="11">
    <location>
        <begin position="238"/>
        <end position="257"/>
    </location>
</feature>
<dbReference type="AlphaFoldDB" id="A0A2J6PX68"/>
<keyword evidence="13" id="KW-1185">Reference proteome</keyword>
<dbReference type="PANTHER" id="PTHR13131">
    <property type="entry name" value="CYSTINOSIN"/>
    <property type="match status" value="1"/>
</dbReference>
<proteinExistence type="inferred from homology"/>
<comment type="similarity">
    <text evidence="2">Belongs to the cystinosin family.</text>
</comment>
<dbReference type="InterPro" id="IPR005282">
    <property type="entry name" value="LC_transporter"/>
</dbReference>
<dbReference type="Proteomes" id="UP000235672">
    <property type="component" value="Unassembled WGS sequence"/>
</dbReference>
<evidence type="ECO:0000313" key="12">
    <source>
        <dbReference type="EMBL" id="PMD18619.1"/>
    </source>
</evidence>
<name>A0A2J6PX68_9HELO</name>
<comment type="catalytic activity">
    <reaction evidence="10">
        <text>L-cystine(out) + H(+)(out) = L-cystine(in) + H(+)(in)</text>
        <dbReference type="Rhea" id="RHEA:66172"/>
        <dbReference type="ChEBI" id="CHEBI:15378"/>
        <dbReference type="ChEBI" id="CHEBI:35491"/>
    </reaction>
    <physiologicalReaction direction="left-to-right" evidence="10">
        <dbReference type="Rhea" id="RHEA:66173"/>
    </physiologicalReaction>
</comment>
<dbReference type="SMART" id="SM00679">
    <property type="entry name" value="CTNS"/>
    <property type="match status" value="2"/>
</dbReference>
<evidence type="ECO:0000256" key="8">
    <source>
        <dbReference type="ARBA" id="ARBA00023136"/>
    </source>
</evidence>
<keyword evidence="8 11" id="KW-0472">Membrane</keyword>
<dbReference type="Gene3D" id="1.20.1280.290">
    <property type="match status" value="2"/>
</dbReference>
<keyword evidence="5" id="KW-0677">Repeat</keyword>
<dbReference type="FunFam" id="1.20.1280.290:FF:000016">
    <property type="entry name" value="Cystinosin homolog"/>
    <property type="match status" value="1"/>
</dbReference>
<feature type="transmembrane region" description="Helical" evidence="11">
    <location>
        <begin position="6"/>
        <end position="26"/>
    </location>
</feature>
<evidence type="ECO:0000256" key="3">
    <source>
        <dbReference type="ARBA" id="ARBA00022448"/>
    </source>
</evidence>
<evidence type="ECO:0000256" key="1">
    <source>
        <dbReference type="ARBA" id="ARBA00004155"/>
    </source>
</evidence>
<dbReference type="GO" id="GO:0015184">
    <property type="term" value="F:L-cystine transmembrane transporter activity"/>
    <property type="evidence" value="ECO:0007669"/>
    <property type="project" value="TreeGrafter"/>
</dbReference>
<dbReference type="Pfam" id="PF04193">
    <property type="entry name" value="PQ-loop"/>
    <property type="match status" value="2"/>
</dbReference>
<dbReference type="GO" id="GO:0000324">
    <property type="term" value="C:fungal-type vacuole"/>
    <property type="evidence" value="ECO:0007669"/>
    <property type="project" value="TreeGrafter"/>
</dbReference>
<organism evidence="12 13">
    <name type="scientific">Hyaloscypha hepaticicola</name>
    <dbReference type="NCBI Taxonomy" id="2082293"/>
    <lineage>
        <taxon>Eukaryota</taxon>
        <taxon>Fungi</taxon>
        <taxon>Dikarya</taxon>
        <taxon>Ascomycota</taxon>
        <taxon>Pezizomycotina</taxon>
        <taxon>Leotiomycetes</taxon>
        <taxon>Helotiales</taxon>
        <taxon>Hyaloscyphaceae</taxon>
        <taxon>Hyaloscypha</taxon>
    </lineage>
</organism>
<keyword evidence="9" id="KW-0458">Lysosome</keyword>
<evidence type="ECO:0000256" key="11">
    <source>
        <dbReference type="SAM" id="Phobius"/>
    </source>
</evidence>
<gene>
    <name evidence="12" type="ORF">NA56DRAFT_691071</name>
</gene>
<keyword evidence="6" id="KW-0769">Symport</keyword>
<sequence length="284" mass="31886">MAVSFLLAASWLFGWVYFFCWSFSFYPQAILNWRRKSTTGSTIDFPAINVMGFIAYFTSNAAFLFSSQIRREYALRNHGLTPTVQINDLAFAGHAIVLTTITLTQYLFPAQWGFANRGKGEHGARMSSWIKGVIVGSLLGVGVAALIVSSSHNEDPVKGWAWIDVIYAVSYVKVVITLVKYMPQVITNYRNQSTRGWSILQILLDLGGGILSVSQLLIDSYLQGDWSGVTGNPVKLALGNFSTFFDVIFIVQHYFLYRGNRRKPFGDMEDDPLLTDSSREERID</sequence>
<evidence type="ECO:0000256" key="9">
    <source>
        <dbReference type="ARBA" id="ARBA00023228"/>
    </source>
</evidence>
<reference evidence="12 13" key="1">
    <citation type="submission" date="2016-05" db="EMBL/GenBank/DDBJ databases">
        <title>A degradative enzymes factory behind the ericoid mycorrhizal symbiosis.</title>
        <authorList>
            <consortium name="DOE Joint Genome Institute"/>
            <person name="Martino E."/>
            <person name="Morin E."/>
            <person name="Grelet G."/>
            <person name="Kuo A."/>
            <person name="Kohler A."/>
            <person name="Daghino S."/>
            <person name="Barry K."/>
            <person name="Choi C."/>
            <person name="Cichocki N."/>
            <person name="Clum A."/>
            <person name="Copeland A."/>
            <person name="Hainaut M."/>
            <person name="Haridas S."/>
            <person name="Labutti K."/>
            <person name="Lindquist E."/>
            <person name="Lipzen A."/>
            <person name="Khouja H.-R."/>
            <person name="Murat C."/>
            <person name="Ohm R."/>
            <person name="Olson A."/>
            <person name="Spatafora J."/>
            <person name="Veneault-Fourrey C."/>
            <person name="Henrissat B."/>
            <person name="Grigoriev I."/>
            <person name="Martin F."/>
            <person name="Perotto S."/>
        </authorList>
    </citation>
    <scope>NUCLEOTIDE SEQUENCE [LARGE SCALE GENOMIC DNA]</scope>
    <source>
        <strain evidence="12 13">UAMH 7357</strain>
    </source>
</reference>
<dbReference type="GO" id="GO:0015293">
    <property type="term" value="F:symporter activity"/>
    <property type="evidence" value="ECO:0007669"/>
    <property type="project" value="UniProtKB-KW"/>
</dbReference>
<accession>A0A2J6PX68</accession>
<evidence type="ECO:0000256" key="5">
    <source>
        <dbReference type="ARBA" id="ARBA00022737"/>
    </source>
</evidence>
<keyword evidence="3" id="KW-0813">Transport</keyword>
<protein>
    <submittedName>
        <fullName evidence="12">Lysosomal L-cystine transporter-like protein</fullName>
    </submittedName>
</protein>
<dbReference type="STRING" id="1745343.A0A2J6PX68"/>
<feature type="transmembrane region" description="Helical" evidence="11">
    <location>
        <begin position="199"/>
        <end position="218"/>
    </location>
</feature>
<keyword evidence="4 11" id="KW-0812">Transmembrane</keyword>
<dbReference type="NCBIfam" id="TIGR00951">
    <property type="entry name" value="2A43"/>
    <property type="match status" value="1"/>
</dbReference>
<feature type="transmembrane region" description="Helical" evidence="11">
    <location>
        <begin position="129"/>
        <end position="148"/>
    </location>
</feature>
<dbReference type="EMBL" id="KZ613493">
    <property type="protein sequence ID" value="PMD18619.1"/>
    <property type="molecule type" value="Genomic_DNA"/>
</dbReference>
<dbReference type="GO" id="GO:0005774">
    <property type="term" value="C:vacuolar membrane"/>
    <property type="evidence" value="ECO:0007669"/>
    <property type="project" value="TreeGrafter"/>
</dbReference>
<feature type="transmembrane region" description="Helical" evidence="11">
    <location>
        <begin position="160"/>
        <end position="179"/>
    </location>
</feature>
<comment type="subcellular location">
    <subcellularLocation>
        <location evidence="1">Lysosome membrane</location>
        <topology evidence="1">Multi-pass membrane protein</topology>
    </subcellularLocation>
</comment>
<evidence type="ECO:0000256" key="7">
    <source>
        <dbReference type="ARBA" id="ARBA00022989"/>
    </source>
</evidence>
<evidence type="ECO:0000256" key="4">
    <source>
        <dbReference type="ARBA" id="ARBA00022692"/>
    </source>
</evidence>
<dbReference type="PANTHER" id="PTHR13131:SF5">
    <property type="entry name" value="CYSTINOSIN"/>
    <property type="match status" value="1"/>
</dbReference>
<dbReference type="OrthoDB" id="75720at2759"/>
<feature type="transmembrane region" description="Helical" evidence="11">
    <location>
        <begin position="89"/>
        <end position="108"/>
    </location>
</feature>
<dbReference type="InterPro" id="IPR006603">
    <property type="entry name" value="PQ-loop_rpt"/>
</dbReference>
<evidence type="ECO:0000256" key="6">
    <source>
        <dbReference type="ARBA" id="ARBA00022847"/>
    </source>
</evidence>